<name>A0A914MJ24_MELIC</name>
<dbReference type="WBParaSite" id="Minc3s01838g26649">
    <property type="protein sequence ID" value="Minc3s01838g26649"/>
    <property type="gene ID" value="Minc3s01838g26649"/>
</dbReference>
<keyword evidence="1" id="KW-1185">Reference proteome</keyword>
<protein>
    <submittedName>
        <fullName evidence="2">Uncharacterized protein</fullName>
    </submittedName>
</protein>
<sequence>MMMFLLLYSFKEFFSFTHRRRRCWKDCNSRSGRHEHCRLSLLFCFLAMQNDDDVFVALLLQRVLLVHPQAEKVLEGLQQSQRKTRAFLKKGNKHFLVELTFGFTNTSIEHFVGLSNVLECR</sequence>
<evidence type="ECO:0000313" key="2">
    <source>
        <dbReference type="WBParaSite" id="Minc3s01838g26649"/>
    </source>
</evidence>
<dbReference type="Proteomes" id="UP000887563">
    <property type="component" value="Unplaced"/>
</dbReference>
<accession>A0A914MJ24</accession>
<organism evidence="1 2">
    <name type="scientific">Meloidogyne incognita</name>
    <name type="common">Southern root-knot nematode worm</name>
    <name type="synonym">Oxyuris incognita</name>
    <dbReference type="NCBI Taxonomy" id="6306"/>
    <lineage>
        <taxon>Eukaryota</taxon>
        <taxon>Metazoa</taxon>
        <taxon>Ecdysozoa</taxon>
        <taxon>Nematoda</taxon>
        <taxon>Chromadorea</taxon>
        <taxon>Rhabditida</taxon>
        <taxon>Tylenchina</taxon>
        <taxon>Tylenchomorpha</taxon>
        <taxon>Tylenchoidea</taxon>
        <taxon>Meloidogynidae</taxon>
        <taxon>Meloidogyninae</taxon>
        <taxon>Meloidogyne</taxon>
        <taxon>Meloidogyne incognita group</taxon>
    </lineage>
</organism>
<reference evidence="2" key="1">
    <citation type="submission" date="2022-11" db="UniProtKB">
        <authorList>
            <consortium name="WormBaseParasite"/>
        </authorList>
    </citation>
    <scope>IDENTIFICATION</scope>
</reference>
<proteinExistence type="predicted"/>
<evidence type="ECO:0000313" key="1">
    <source>
        <dbReference type="Proteomes" id="UP000887563"/>
    </source>
</evidence>
<dbReference type="AlphaFoldDB" id="A0A914MJ24"/>